<organism evidence="4 5">
    <name type="scientific">Hymenobacter arizonensis</name>
    <name type="common">Siccationidurans arizonensis</name>
    <dbReference type="NCBI Taxonomy" id="1227077"/>
    <lineage>
        <taxon>Bacteria</taxon>
        <taxon>Pseudomonadati</taxon>
        <taxon>Bacteroidota</taxon>
        <taxon>Cytophagia</taxon>
        <taxon>Cytophagales</taxon>
        <taxon>Hymenobacteraceae</taxon>
        <taxon>Hymenobacter</taxon>
    </lineage>
</organism>
<dbReference type="PANTHER" id="PTHR34985">
    <property type="entry name" value="SLR0554 PROTEIN"/>
    <property type="match status" value="1"/>
</dbReference>
<dbReference type="EMBL" id="FOXS01000003">
    <property type="protein sequence ID" value="SFQ50445.1"/>
    <property type="molecule type" value="Genomic_DNA"/>
</dbReference>
<dbReference type="Gene3D" id="3.40.50.300">
    <property type="entry name" value="P-loop containing nucleotide triphosphate hydrolases"/>
    <property type="match status" value="1"/>
</dbReference>
<reference evidence="5" key="1">
    <citation type="submission" date="2016-10" db="EMBL/GenBank/DDBJ databases">
        <authorList>
            <person name="Varghese N."/>
            <person name="Submissions S."/>
        </authorList>
    </citation>
    <scope>NUCLEOTIDE SEQUENCE [LARGE SCALE GENOMIC DNA]</scope>
    <source>
        <strain evidence="5">OR362-8,ATCC BAA-1266,JCM 13504</strain>
    </source>
</reference>
<dbReference type="Pfam" id="PF08707">
    <property type="entry name" value="PriCT_2"/>
    <property type="match status" value="1"/>
</dbReference>
<accession>A0A1I5Z275</accession>
<sequence length="625" mass="69842">MGKLAKIQAATAALTPQQASPAPTLATAPRSAAPSAPAPATDVLDDVQQLVVAAEATPHRIAVAYPDWLKMALALATQGEAGRDLFHRMSSGYPTYDPAEADKKFTNALKTKNGSVTIASFFKLCKDAGITLPAKPKRGRPSKKGRQEGFKALQETLAAKGHNVPTEALENAAVVVMQAKKDPSRKDGGLSNLTHPSGPLAQYPEVARTVVDHVQGNSNMVIQDDRRTATQDDIRDALSMDWNFYHDPGKRTYYYRPVGSDDPKDLKEFDERSTFLNRLLSDLERGGTKTDKRKLIEAVFNPHCYTEINYLTTHLDYLESQYKKEDGEDHIAALLKCIKTDNDPLFAVAFKKWLLNTVAQAYCNSSTCRNENALILVSPQQGIGKTFFFQNLLWDDQFFAAPPNFDFANKEHLLMMSENLLICFDEMGQYRKAEMDVMKASLSQSVIKADKKFQNTAQYPRTASFCGSTNTDEFLKDATGSRRFLPFTMLEPLNFAAYDAVVKAQLWGQVVAEYKTGADYRFTDEEKTNFNARNDEQFTADTPEDAFIAECLRITGNAQHFVTTVEISLELDKYKDHRKGQGFYRMEEVRKKLLQMPGVKRDKRRIAGAKPLNGLAGVQLKWGMM</sequence>
<evidence type="ECO:0000313" key="4">
    <source>
        <dbReference type="EMBL" id="SFQ50445.1"/>
    </source>
</evidence>
<protein>
    <submittedName>
        <fullName evidence="4">Primase C terminal 2 (PriCT-2)</fullName>
    </submittedName>
</protein>
<feature type="region of interest" description="Disordered" evidence="1">
    <location>
        <begin position="181"/>
        <end position="200"/>
    </location>
</feature>
<keyword evidence="5" id="KW-1185">Reference proteome</keyword>
<evidence type="ECO:0000259" key="2">
    <source>
        <dbReference type="Pfam" id="PF05272"/>
    </source>
</evidence>
<feature type="domain" description="Primase C-terminal 2" evidence="3">
    <location>
        <begin position="56"/>
        <end position="124"/>
    </location>
</feature>
<dbReference type="STRING" id="1227077.SAMN04515668_2622"/>
<name>A0A1I5Z275_HYMAR</name>
<dbReference type="Proteomes" id="UP000199029">
    <property type="component" value="Unassembled WGS sequence"/>
</dbReference>
<proteinExistence type="predicted"/>
<dbReference type="InterPro" id="IPR027417">
    <property type="entry name" value="P-loop_NTPase"/>
</dbReference>
<dbReference type="Pfam" id="PF05272">
    <property type="entry name" value="VapE-like_dom"/>
    <property type="match status" value="1"/>
</dbReference>
<feature type="region of interest" description="Disordered" evidence="1">
    <location>
        <begin position="12"/>
        <end position="40"/>
    </location>
</feature>
<dbReference type="InterPro" id="IPR014819">
    <property type="entry name" value="PriCT_2"/>
</dbReference>
<evidence type="ECO:0000313" key="5">
    <source>
        <dbReference type="Proteomes" id="UP000199029"/>
    </source>
</evidence>
<dbReference type="PANTHER" id="PTHR34985:SF1">
    <property type="entry name" value="SLR0554 PROTEIN"/>
    <property type="match status" value="1"/>
</dbReference>
<dbReference type="InterPro" id="IPR007936">
    <property type="entry name" value="VapE-like_dom"/>
</dbReference>
<evidence type="ECO:0000259" key="3">
    <source>
        <dbReference type="Pfam" id="PF08707"/>
    </source>
</evidence>
<dbReference type="RefSeq" id="WP_177204713.1">
    <property type="nucleotide sequence ID" value="NZ_FOXS01000003.1"/>
</dbReference>
<evidence type="ECO:0000256" key="1">
    <source>
        <dbReference type="SAM" id="MobiDB-lite"/>
    </source>
</evidence>
<gene>
    <name evidence="4" type="ORF">SAMN04515668_2622</name>
</gene>
<dbReference type="GO" id="GO:0016817">
    <property type="term" value="F:hydrolase activity, acting on acid anhydrides"/>
    <property type="evidence" value="ECO:0007669"/>
    <property type="project" value="InterPro"/>
</dbReference>
<dbReference type="AlphaFoldDB" id="A0A1I5Z275"/>
<feature type="domain" description="Virulence-associated protein E-like" evidence="2">
    <location>
        <begin position="324"/>
        <end position="536"/>
    </location>
</feature>